<keyword evidence="1" id="KW-0472">Membrane</keyword>
<comment type="caution">
    <text evidence="2">The sequence shown here is derived from an EMBL/GenBank/DDBJ whole genome shotgun (WGS) entry which is preliminary data.</text>
</comment>
<dbReference type="Proteomes" id="UP000015462">
    <property type="component" value="Unassembled WGS sequence"/>
</dbReference>
<keyword evidence="3" id="KW-1185">Reference proteome</keyword>
<dbReference type="RefSeq" id="WP_016390289.1">
    <property type="nucleotide sequence ID" value="NZ_KE646807.1"/>
</dbReference>
<organism evidence="2 3">
    <name type="scientific">Cycloclasticus pugetii</name>
    <dbReference type="NCBI Taxonomy" id="34068"/>
    <lineage>
        <taxon>Bacteria</taxon>
        <taxon>Pseudomonadati</taxon>
        <taxon>Pseudomonadota</taxon>
        <taxon>Gammaproteobacteria</taxon>
        <taxon>Thiotrichales</taxon>
        <taxon>Piscirickettsiaceae</taxon>
        <taxon>Cycloclasticus</taxon>
    </lineage>
</organism>
<dbReference type="PIRSF" id="PIRSF004525">
    <property type="entry name" value="Pilin_peptidase-dep_B_prd"/>
    <property type="match status" value="1"/>
</dbReference>
<reference evidence="2 3" key="1">
    <citation type="journal article" date="2013" name="Genome Announc.">
        <title>Genome Sequence of the Pyrene- and Fluoranthene-Degrading Bacterium Cycloclasticus sp. Strain PY97M.</title>
        <authorList>
            <person name="Cui Z."/>
            <person name="Xu G."/>
            <person name="Li Q."/>
            <person name="Gao W."/>
            <person name="Zheng L."/>
        </authorList>
    </citation>
    <scope>NUCLEOTIDE SEQUENCE [LARGE SCALE GENOMIC DNA]</scope>
    <source>
        <strain evidence="2 3">PY97M</strain>
    </source>
</reference>
<proteinExistence type="predicted"/>
<dbReference type="PROSITE" id="PS00409">
    <property type="entry name" value="PROKAR_NTER_METHYL"/>
    <property type="match status" value="1"/>
</dbReference>
<dbReference type="Pfam" id="PF07963">
    <property type="entry name" value="N_methyl"/>
    <property type="match status" value="1"/>
</dbReference>
<accession>A0AB33Z2G2</accession>
<name>A0AB33Z2G2_9GAMM</name>
<dbReference type="InterPro" id="IPR016419">
    <property type="entry name" value="Prepilin_Pept-dep_B_prd"/>
</dbReference>
<evidence type="ECO:0000313" key="2">
    <source>
        <dbReference type="EMBL" id="EPD13136.1"/>
    </source>
</evidence>
<evidence type="ECO:0000313" key="3">
    <source>
        <dbReference type="Proteomes" id="UP000015462"/>
    </source>
</evidence>
<dbReference type="InterPro" id="IPR012902">
    <property type="entry name" value="N_methyl_site"/>
</dbReference>
<protein>
    <submittedName>
        <fullName evidence="2">Type IV pilin</fullName>
    </submittedName>
</protein>
<dbReference type="AlphaFoldDB" id="A0AB33Z2G2"/>
<keyword evidence="1" id="KW-0812">Transmembrane</keyword>
<keyword evidence="1" id="KW-1133">Transmembrane helix</keyword>
<sequence length="218" mass="24257">MLTNHHQDSNQTGLTLIEMLIALVLGLFITAVIISVFSTNVRSSNENIRMIRLNQELRGVMTLMVDEIKRHGYSFNSTDKNYMDKLDFDFANNCLNYSYDSDTTDGSFDASKDLFAFQLRSDNIIYWNTTLCAPSIGGQPLTETNIANITTLDFDFSGSANTNNVSGLTALTTTQGVSVYDVTITLTGTTDLPHSSDANDPRRTITETIRIRNEDPKD</sequence>
<evidence type="ECO:0000256" key="1">
    <source>
        <dbReference type="SAM" id="Phobius"/>
    </source>
</evidence>
<gene>
    <name evidence="2" type="ORF">L196_05825</name>
</gene>
<dbReference type="EMBL" id="ASHL01000004">
    <property type="protein sequence ID" value="EPD13136.1"/>
    <property type="molecule type" value="Genomic_DNA"/>
</dbReference>
<feature type="transmembrane region" description="Helical" evidence="1">
    <location>
        <begin position="20"/>
        <end position="41"/>
    </location>
</feature>